<gene>
    <name evidence="3" type="ORF">GCM10022204_27340</name>
</gene>
<name>A0ABP7DTM7_9ACTN</name>
<keyword evidence="4" id="KW-1185">Reference proteome</keyword>
<reference evidence="4" key="1">
    <citation type="journal article" date="2019" name="Int. J. Syst. Evol. Microbiol.">
        <title>The Global Catalogue of Microorganisms (GCM) 10K type strain sequencing project: providing services to taxonomists for standard genome sequencing and annotation.</title>
        <authorList>
            <consortium name="The Broad Institute Genomics Platform"/>
            <consortium name="The Broad Institute Genome Sequencing Center for Infectious Disease"/>
            <person name="Wu L."/>
            <person name="Ma J."/>
        </authorList>
    </citation>
    <scope>NUCLEOTIDE SEQUENCE [LARGE SCALE GENOMIC DNA]</scope>
    <source>
        <strain evidence="4">JCM 16548</strain>
    </source>
</reference>
<dbReference type="InterPro" id="IPR017592">
    <property type="entry name" value="Pilus_assmbl_Flp-typ_CpaB"/>
</dbReference>
<dbReference type="NCBIfam" id="TIGR03177">
    <property type="entry name" value="pilus_cpaB"/>
    <property type="match status" value="1"/>
</dbReference>
<accession>A0ABP7DTM7</accession>
<dbReference type="Proteomes" id="UP001500051">
    <property type="component" value="Unassembled WGS sequence"/>
</dbReference>
<evidence type="ECO:0000259" key="2">
    <source>
        <dbReference type="SMART" id="SM00858"/>
    </source>
</evidence>
<dbReference type="SMART" id="SM00858">
    <property type="entry name" value="SAF"/>
    <property type="match status" value="1"/>
</dbReference>
<dbReference type="RefSeq" id="WP_344812945.1">
    <property type="nucleotide sequence ID" value="NZ_BAAAYX010000012.1"/>
</dbReference>
<dbReference type="CDD" id="cd11614">
    <property type="entry name" value="SAF_CpaB_FlgA_like"/>
    <property type="match status" value="1"/>
</dbReference>
<feature type="domain" description="SAF" evidence="2">
    <location>
        <begin position="43"/>
        <end position="105"/>
    </location>
</feature>
<dbReference type="InterPro" id="IPR013974">
    <property type="entry name" value="SAF"/>
</dbReference>
<evidence type="ECO:0000313" key="3">
    <source>
        <dbReference type="EMBL" id="GAA3707857.1"/>
    </source>
</evidence>
<evidence type="ECO:0000313" key="4">
    <source>
        <dbReference type="Proteomes" id="UP001500051"/>
    </source>
</evidence>
<dbReference type="EMBL" id="BAAAYX010000012">
    <property type="protein sequence ID" value="GAA3707857.1"/>
    <property type="molecule type" value="Genomic_DNA"/>
</dbReference>
<feature type="region of interest" description="Disordered" evidence="1">
    <location>
        <begin position="220"/>
        <end position="243"/>
    </location>
</feature>
<dbReference type="InterPro" id="IPR031571">
    <property type="entry name" value="RcpC_dom"/>
</dbReference>
<comment type="caution">
    <text evidence="3">The sequence shown here is derived from an EMBL/GenBank/DDBJ whole genome shotgun (WGS) entry which is preliminary data.</text>
</comment>
<dbReference type="Pfam" id="PF08666">
    <property type="entry name" value="SAF"/>
    <property type="match status" value="1"/>
</dbReference>
<evidence type="ECO:0000256" key="1">
    <source>
        <dbReference type="SAM" id="MobiDB-lite"/>
    </source>
</evidence>
<organism evidence="3 4">
    <name type="scientific">Microlunatus aurantiacus</name>
    <dbReference type="NCBI Taxonomy" id="446786"/>
    <lineage>
        <taxon>Bacteria</taxon>
        <taxon>Bacillati</taxon>
        <taxon>Actinomycetota</taxon>
        <taxon>Actinomycetes</taxon>
        <taxon>Propionibacteriales</taxon>
        <taxon>Propionibacteriaceae</taxon>
        <taxon>Microlunatus</taxon>
    </lineage>
</organism>
<proteinExistence type="predicted"/>
<sequence>MSMNPRQRRGVAFMVLAVVAAVLVFVGVASYVSSVNTKVGPMVTIYQVTKDLPPFTTLSSENTEPVQVPQRWAADNTILKSSDIDGRVTATPITAGSPISLDALVPASDLDPTEREVAVNVDAVTGLAGRVRPGDRVDVYVAFDQVKGLPKQARILVENARVVSVLGQQQVQTPDAKSIQNVIPVTLALKADAALSVTYAASFADEVRLIGLPPGVAQDRSKERKTFDARNLGGKAVAEDGAE</sequence>
<dbReference type="Pfam" id="PF16976">
    <property type="entry name" value="RcpC"/>
    <property type="match status" value="1"/>
</dbReference>
<protein>
    <recommendedName>
        <fullName evidence="2">SAF domain-containing protein</fullName>
    </recommendedName>
</protein>